<feature type="compositionally biased region" description="Basic and acidic residues" evidence="4">
    <location>
        <begin position="567"/>
        <end position="596"/>
    </location>
</feature>
<dbReference type="Gene3D" id="3.30.70.330">
    <property type="match status" value="2"/>
</dbReference>
<feature type="compositionally biased region" description="Polar residues" evidence="4">
    <location>
        <begin position="291"/>
        <end position="304"/>
    </location>
</feature>
<keyword evidence="1" id="KW-0677">Repeat</keyword>
<dbReference type="InterPro" id="IPR012677">
    <property type="entry name" value="Nucleotide-bd_a/b_plait_sf"/>
</dbReference>
<dbReference type="PANTHER" id="PTHR48032">
    <property type="entry name" value="RNA-BINDING PROTEIN MUSASHI HOMOLOG RBP6"/>
    <property type="match status" value="1"/>
</dbReference>
<dbReference type="CDD" id="cd12325">
    <property type="entry name" value="RRM1_hnRNPA_hnRNPD_like"/>
    <property type="match status" value="1"/>
</dbReference>
<dbReference type="InterPro" id="IPR000504">
    <property type="entry name" value="RRM_dom"/>
</dbReference>
<evidence type="ECO:0000256" key="3">
    <source>
        <dbReference type="PROSITE-ProRule" id="PRU00176"/>
    </source>
</evidence>
<accession>A0A7S1XHS3</accession>
<dbReference type="PANTHER" id="PTHR48032:SF6">
    <property type="entry name" value="RNA-BINDING (RRM_RBD_RNP MOTIFS) FAMILY PROTEIN"/>
    <property type="match status" value="1"/>
</dbReference>
<feature type="region of interest" description="Disordered" evidence="4">
    <location>
        <begin position="522"/>
        <end position="596"/>
    </location>
</feature>
<feature type="compositionally biased region" description="Gly residues" evidence="4">
    <location>
        <begin position="537"/>
        <end position="560"/>
    </location>
</feature>
<dbReference type="PROSITE" id="PS50102">
    <property type="entry name" value="RRM"/>
    <property type="match status" value="2"/>
</dbReference>
<sequence>MEAGGGAIGAKELPTENRAGVVATDARLRENEKAGTIRPAATELAGGARPAAADVNGGSEAAEDGADKHVKVFVGGLAWETTEETLRSHFAKYGEVTDALIMRDRLTGKPRGFGFVTLANDSTIDAVHADSHFIDGRSVEAKRAMPRNDFGSMGVGSVVPSEASVPASVTSADPRERRLSASSAAIAGAPESDQANQHRKIFVGGIPTSLDDRGLHEYFSKFGEVAQAQVMLDHVTNKSRGFGFVTFADPASVTAVVGVGRKSNMDHEIMNKVVEVKIAEPRNRSPPPMRSQYNTPHPHQQQHSGVAPGSGQHMYGMMGGAANSAPYFAGGVGGIGTGVAGYGMPPPSRSYGGAAAQQPFYQQDGVTRAHMYNAAPNGQASTGYPDLSNAFQAPTNSATNASGSNSFANAMAAYGINMGDYEQYASMLAQAGYFGSPSSGAGASGGTPHTGNDPQASQQLLSNMMAQYGLQQPSSTALGNASLQNPDLAAAGSAQSSQDSYSALMNNPYMYAMMMQQQTQAAPPAGGLDAYGSGARPAGGGAPRSVGGAAGGGNGGGGDGAFRSKRGREESEYQNDGKRGRPGDRDRYDSSGRSHR</sequence>
<evidence type="ECO:0000259" key="5">
    <source>
        <dbReference type="PROSITE" id="PS50102"/>
    </source>
</evidence>
<dbReference type="Pfam" id="PF00076">
    <property type="entry name" value="RRM_1"/>
    <property type="match status" value="2"/>
</dbReference>
<feature type="domain" description="RRM" evidence="5">
    <location>
        <begin position="70"/>
        <end position="146"/>
    </location>
</feature>
<reference evidence="6" key="1">
    <citation type="submission" date="2021-01" db="EMBL/GenBank/DDBJ databases">
        <authorList>
            <person name="Corre E."/>
            <person name="Pelletier E."/>
            <person name="Niang G."/>
            <person name="Scheremetjew M."/>
            <person name="Finn R."/>
            <person name="Kale V."/>
            <person name="Holt S."/>
            <person name="Cochrane G."/>
            <person name="Meng A."/>
            <person name="Brown T."/>
            <person name="Cohen L."/>
        </authorList>
    </citation>
    <scope>NUCLEOTIDE SEQUENCE</scope>
    <source>
        <strain evidence="6">CCMP3124</strain>
    </source>
</reference>
<dbReference type="EMBL" id="HBGI01000504">
    <property type="protein sequence ID" value="CAD9238579.1"/>
    <property type="molecule type" value="Transcribed_RNA"/>
</dbReference>
<evidence type="ECO:0000256" key="1">
    <source>
        <dbReference type="ARBA" id="ARBA00022737"/>
    </source>
</evidence>
<name>A0A7S1XHS3_9RHOD</name>
<dbReference type="InterPro" id="IPR035979">
    <property type="entry name" value="RBD_domain_sf"/>
</dbReference>
<proteinExistence type="predicted"/>
<dbReference type="GO" id="GO:0006417">
    <property type="term" value="P:regulation of translation"/>
    <property type="evidence" value="ECO:0007669"/>
    <property type="project" value="TreeGrafter"/>
</dbReference>
<evidence type="ECO:0000256" key="2">
    <source>
        <dbReference type="ARBA" id="ARBA00022884"/>
    </source>
</evidence>
<organism evidence="6">
    <name type="scientific">Erythrolobus australicus</name>
    <dbReference type="NCBI Taxonomy" id="1077150"/>
    <lineage>
        <taxon>Eukaryota</taxon>
        <taxon>Rhodophyta</taxon>
        <taxon>Bangiophyceae</taxon>
        <taxon>Porphyridiales</taxon>
        <taxon>Porphyridiaceae</taxon>
        <taxon>Erythrolobus</taxon>
    </lineage>
</organism>
<protein>
    <recommendedName>
        <fullName evidence="5">RRM domain-containing protein</fullName>
    </recommendedName>
</protein>
<dbReference type="GO" id="GO:0003729">
    <property type="term" value="F:mRNA binding"/>
    <property type="evidence" value="ECO:0007669"/>
    <property type="project" value="TreeGrafter"/>
</dbReference>
<dbReference type="SMART" id="SM00360">
    <property type="entry name" value="RRM"/>
    <property type="match status" value="2"/>
</dbReference>
<dbReference type="AlphaFoldDB" id="A0A7S1XHS3"/>
<feature type="domain" description="RRM" evidence="5">
    <location>
        <begin position="199"/>
        <end position="281"/>
    </location>
</feature>
<dbReference type="SUPFAM" id="SSF54928">
    <property type="entry name" value="RNA-binding domain, RBD"/>
    <property type="match status" value="2"/>
</dbReference>
<gene>
    <name evidence="6" type="ORF">EAUS1353_LOCUS308</name>
</gene>
<evidence type="ECO:0000313" key="6">
    <source>
        <dbReference type="EMBL" id="CAD9238579.1"/>
    </source>
</evidence>
<feature type="region of interest" description="Disordered" evidence="4">
    <location>
        <begin position="280"/>
        <end position="312"/>
    </location>
</feature>
<evidence type="ECO:0000256" key="4">
    <source>
        <dbReference type="SAM" id="MobiDB-lite"/>
    </source>
</evidence>
<keyword evidence="2 3" id="KW-0694">RNA-binding</keyword>